<evidence type="ECO:0000313" key="2">
    <source>
        <dbReference type="EMBL" id="MXU85297.1"/>
    </source>
</evidence>
<name>A0A6B0U813_IXORI</name>
<evidence type="ECO:0000256" key="1">
    <source>
        <dbReference type="SAM" id="Phobius"/>
    </source>
</evidence>
<accession>A0A6B0U813</accession>
<keyword evidence="1" id="KW-0472">Membrane</keyword>
<feature type="transmembrane region" description="Helical" evidence="1">
    <location>
        <begin position="65"/>
        <end position="83"/>
    </location>
</feature>
<dbReference type="AlphaFoldDB" id="A0A6B0U813"/>
<dbReference type="EMBL" id="GIFC01003214">
    <property type="protein sequence ID" value="MXU85297.1"/>
    <property type="molecule type" value="Transcribed_RNA"/>
</dbReference>
<reference evidence="2" key="1">
    <citation type="submission" date="2019-12" db="EMBL/GenBank/DDBJ databases">
        <title>An insight into the sialome of adult female Ixodes ricinus ticks feeding for 6 days.</title>
        <authorList>
            <person name="Perner J."/>
            <person name="Ribeiro J.M.C."/>
        </authorList>
    </citation>
    <scope>NUCLEOTIDE SEQUENCE</scope>
    <source>
        <strain evidence="2">Semi-engorged</strain>
        <tissue evidence="2">Salivary glands</tissue>
    </source>
</reference>
<keyword evidence="1" id="KW-0812">Transmembrane</keyword>
<keyword evidence="1" id="KW-1133">Transmembrane helix</keyword>
<organism evidence="2">
    <name type="scientific">Ixodes ricinus</name>
    <name type="common">Common tick</name>
    <name type="synonym">Acarus ricinus</name>
    <dbReference type="NCBI Taxonomy" id="34613"/>
    <lineage>
        <taxon>Eukaryota</taxon>
        <taxon>Metazoa</taxon>
        <taxon>Ecdysozoa</taxon>
        <taxon>Arthropoda</taxon>
        <taxon>Chelicerata</taxon>
        <taxon>Arachnida</taxon>
        <taxon>Acari</taxon>
        <taxon>Parasitiformes</taxon>
        <taxon>Ixodida</taxon>
        <taxon>Ixodoidea</taxon>
        <taxon>Ixodidae</taxon>
        <taxon>Ixodinae</taxon>
        <taxon>Ixodes</taxon>
    </lineage>
</organism>
<proteinExistence type="predicted"/>
<protein>
    <submittedName>
        <fullName evidence="2">Uncharacterized protein</fullName>
    </submittedName>
</protein>
<sequence length="85" mass="9518">MAACVFGTFATFDTLSPSLLVRFSFLPTLTQASDTHLERAFAGGCCWLLRRFCCVTKAKMPRKKVHPVFIIMGLPQFLPIVIVRP</sequence>